<dbReference type="Proteomes" id="UP000830768">
    <property type="component" value="Chromosome 12"/>
</dbReference>
<gene>
    <name evidence="1" type="ORF">LCI18_013935</name>
</gene>
<evidence type="ECO:0000313" key="2">
    <source>
        <dbReference type="Proteomes" id="UP000830768"/>
    </source>
</evidence>
<organism evidence="1 2">
    <name type="scientific">Fusarium solani subsp. cucurbitae</name>
    <name type="common">Neocosmosporum cucurbitae</name>
    <dbReference type="NCBI Taxonomy" id="2747967"/>
    <lineage>
        <taxon>Eukaryota</taxon>
        <taxon>Fungi</taxon>
        <taxon>Dikarya</taxon>
        <taxon>Ascomycota</taxon>
        <taxon>Pezizomycotina</taxon>
        <taxon>Sordariomycetes</taxon>
        <taxon>Hypocreomycetidae</taxon>
        <taxon>Hypocreales</taxon>
        <taxon>Nectriaceae</taxon>
        <taxon>Fusarium</taxon>
        <taxon>Fusarium solani species complex</taxon>
    </lineage>
</organism>
<proteinExistence type="predicted"/>
<reference evidence="1" key="1">
    <citation type="submission" date="2021-11" db="EMBL/GenBank/DDBJ databases">
        <title>Fusarium solani-melongenae Genome sequencing and assembly.</title>
        <authorList>
            <person name="Xie S."/>
            <person name="Huang L."/>
            <person name="Zhang X."/>
        </authorList>
    </citation>
    <scope>NUCLEOTIDE SEQUENCE</scope>
    <source>
        <strain evidence="1">CRI 24-3</strain>
    </source>
</reference>
<protein>
    <submittedName>
        <fullName evidence="1">Uncharacterized protein</fullName>
    </submittedName>
</protein>
<name>A0ACD3ZPJ6_FUSSC</name>
<keyword evidence="2" id="KW-1185">Reference proteome</keyword>
<accession>A0ACD3ZPJ6</accession>
<evidence type="ECO:0000313" key="1">
    <source>
        <dbReference type="EMBL" id="UPL03001.1"/>
    </source>
</evidence>
<sequence>MERKALPEEASLEHYDNLGGEDNDNSACNADSPNTDSSISSEELLLSGYQEKGQTPPSPSDVAMEEHMVRLRQIQYHILQLVGKLKRDAMTKQHPIPNLWRSWLRHDLERWKEVAASLSDRAEHHHKFLSRSWVLKLADYTIISLFPNPALAVRGGDSKHLVAAACSVLVTFRKLRVKDHVTCHTWTAFQAGVCIVFCLWATPTHQQHGFYDCRAVSQACFSCLATLVDFATKWETARVFRDVFELLMDAVPISQFGDPSQSWSLHQPYNVALTQMVEDLAGVKIQQKVIDMLSMIARGSRPSYSSLSIDETRWIQYEHVI</sequence>
<dbReference type="EMBL" id="CP090040">
    <property type="protein sequence ID" value="UPL03001.1"/>
    <property type="molecule type" value="Genomic_DNA"/>
</dbReference>